<dbReference type="InterPro" id="IPR036849">
    <property type="entry name" value="Enolase-like_C_sf"/>
</dbReference>
<dbReference type="SFLD" id="SFLDG00180">
    <property type="entry name" value="muconate_cycloisomerase"/>
    <property type="match status" value="1"/>
</dbReference>
<dbReference type="GO" id="GO:0009063">
    <property type="term" value="P:amino acid catabolic process"/>
    <property type="evidence" value="ECO:0007669"/>
    <property type="project" value="InterPro"/>
</dbReference>
<dbReference type="EMBL" id="QASA01000001">
    <property type="protein sequence ID" value="RDC62623.1"/>
    <property type="molecule type" value="Genomic_DNA"/>
</dbReference>
<keyword evidence="1" id="KW-0479">Metal-binding</keyword>
<evidence type="ECO:0000259" key="2">
    <source>
        <dbReference type="SMART" id="SM00922"/>
    </source>
</evidence>
<dbReference type="SUPFAM" id="SSF54826">
    <property type="entry name" value="Enolase N-terminal domain-like"/>
    <property type="match status" value="1"/>
</dbReference>
<gene>
    <name evidence="3" type="primary">menC</name>
    <name evidence="3" type="ORF">AHMF7616_01217</name>
</gene>
<dbReference type="Gene3D" id="3.20.20.120">
    <property type="entry name" value="Enolase-like C-terminal domain"/>
    <property type="match status" value="1"/>
</dbReference>
<dbReference type="SFLD" id="SFLDS00001">
    <property type="entry name" value="Enolase"/>
    <property type="match status" value="1"/>
</dbReference>
<sequence length="359" mass="40529">MPLQGSVQKHVLQFKFDARTSRGAMQQHAVYYIKVWDTQQPQIVGVGECAPLPGLSPEYNPEFAEQLQEWITRFNRKAIDSESVNAYNLNQKFNIPAWPSLQFGFETAVLDWRKHGSKKLFDNYFSRSEAGIPINGLIWMGEKAFMQQQIEKKLQEGYSCLKLKIGSLDFKTELAILQQIREVAAADTLTIRLDANGAFTSEEAQNKLEQLAEYAIHSIEQPIKPQQPEAMAQLCQHSPIPVALDEELIGVTNPAARQQLLLEIKPAYLILKPTLLGGLKATKEWIYLAEEQKIDWWITSALESNIGLNAISQFTAAYTLKREQGLGTGQLYTNNINSPLRIQAGKLYYDAATSWDNLP</sequence>
<dbReference type="InterPro" id="IPR018110">
    <property type="entry name" value="Mandel_Rmase/mucon_lact_enz_CS"/>
</dbReference>
<dbReference type="SUPFAM" id="SSF51604">
    <property type="entry name" value="Enolase C-terminal domain-like"/>
    <property type="match status" value="1"/>
</dbReference>
<protein>
    <submittedName>
        <fullName evidence="3">O-succinylbenzoate synthase</fullName>
        <ecNumber evidence="3">4.2.1.113</ecNumber>
    </submittedName>
</protein>
<dbReference type="GO" id="GO:0043748">
    <property type="term" value="F:O-succinylbenzoate synthase activity"/>
    <property type="evidence" value="ECO:0007669"/>
    <property type="project" value="UniProtKB-EC"/>
</dbReference>
<keyword evidence="4" id="KW-1185">Reference proteome</keyword>
<evidence type="ECO:0000313" key="4">
    <source>
        <dbReference type="Proteomes" id="UP000253919"/>
    </source>
</evidence>
<dbReference type="Proteomes" id="UP000253919">
    <property type="component" value="Unassembled WGS sequence"/>
</dbReference>
<dbReference type="OrthoDB" id="9766759at2"/>
<evidence type="ECO:0000313" key="3">
    <source>
        <dbReference type="EMBL" id="RDC62623.1"/>
    </source>
</evidence>
<dbReference type="PROSITE" id="PS00909">
    <property type="entry name" value="MR_MLE_2"/>
    <property type="match status" value="1"/>
</dbReference>
<reference evidence="3 4" key="1">
    <citation type="submission" date="2018-04" db="EMBL/GenBank/DDBJ databases">
        <title>Adhaeribacter sp. HMF7616 genome sequencing and assembly.</title>
        <authorList>
            <person name="Kang H."/>
            <person name="Kang J."/>
            <person name="Cha I."/>
            <person name="Kim H."/>
            <person name="Joh K."/>
        </authorList>
    </citation>
    <scope>NUCLEOTIDE SEQUENCE [LARGE SCALE GENOMIC DNA]</scope>
    <source>
        <strain evidence="3 4">HMF7616</strain>
    </source>
</reference>
<dbReference type="SFLD" id="SFLDF00009">
    <property type="entry name" value="o-succinylbenzoate_synthase"/>
    <property type="match status" value="1"/>
</dbReference>
<name>A0A369QCK0_9BACT</name>
<organism evidence="3 4">
    <name type="scientific">Adhaeribacter pallidiroseus</name>
    <dbReference type="NCBI Taxonomy" id="2072847"/>
    <lineage>
        <taxon>Bacteria</taxon>
        <taxon>Pseudomonadati</taxon>
        <taxon>Bacteroidota</taxon>
        <taxon>Cytophagia</taxon>
        <taxon>Cytophagales</taxon>
        <taxon>Hymenobacteraceae</taxon>
        <taxon>Adhaeribacter</taxon>
    </lineage>
</organism>
<dbReference type="Pfam" id="PF13378">
    <property type="entry name" value="MR_MLE_C"/>
    <property type="match status" value="1"/>
</dbReference>
<dbReference type="GO" id="GO:0046872">
    <property type="term" value="F:metal ion binding"/>
    <property type="evidence" value="ECO:0007669"/>
    <property type="project" value="UniProtKB-KW"/>
</dbReference>
<dbReference type="InterPro" id="IPR013342">
    <property type="entry name" value="Mandelate_racemase_C"/>
</dbReference>
<proteinExistence type="predicted"/>
<keyword evidence="3" id="KW-0456">Lyase</keyword>
<comment type="caution">
    <text evidence="3">The sequence shown here is derived from an EMBL/GenBank/DDBJ whole genome shotgun (WGS) entry which is preliminary data.</text>
</comment>
<dbReference type="PANTHER" id="PTHR48073:SF2">
    <property type="entry name" value="O-SUCCINYLBENZOATE SYNTHASE"/>
    <property type="match status" value="1"/>
</dbReference>
<dbReference type="Gene3D" id="3.30.390.10">
    <property type="entry name" value="Enolase-like, N-terminal domain"/>
    <property type="match status" value="1"/>
</dbReference>
<dbReference type="SMART" id="SM00922">
    <property type="entry name" value="MR_MLE"/>
    <property type="match status" value="1"/>
</dbReference>
<dbReference type="PANTHER" id="PTHR48073">
    <property type="entry name" value="O-SUCCINYLBENZOATE SYNTHASE-RELATED"/>
    <property type="match status" value="1"/>
</dbReference>
<evidence type="ECO:0000256" key="1">
    <source>
        <dbReference type="ARBA" id="ARBA00022723"/>
    </source>
</evidence>
<feature type="domain" description="Mandelate racemase/muconate lactonizing enzyme C-terminal" evidence="2">
    <location>
        <begin position="143"/>
        <end position="241"/>
    </location>
</feature>
<dbReference type="CDD" id="cd03320">
    <property type="entry name" value="OSBS"/>
    <property type="match status" value="1"/>
</dbReference>
<dbReference type="RefSeq" id="WP_115372039.1">
    <property type="nucleotide sequence ID" value="NZ_QASA01000001.1"/>
</dbReference>
<dbReference type="EC" id="4.2.1.113" evidence="3"/>
<dbReference type="InterPro" id="IPR029065">
    <property type="entry name" value="Enolase_C-like"/>
</dbReference>
<dbReference type="InterPro" id="IPR029017">
    <property type="entry name" value="Enolase-like_N"/>
</dbReference>
<accession>A0A369QCK0</accession>
<dbReference type="AlphaFoldDB" id="A0A369QCK0"/>
<dbReference type="GO" id="GO:0016854">
    <property type="term" value="F:racemase and epimerase activity"/>
    <property type="evidence" value="ECO:0007669"/>
    <property type="project" value="UniProtKB-ARBA"/>
</dbReference>